<evidence type="ECO:0000256" key="2">
    <source>
        <dbReference type="ARBA" id="ARBA00022670"/>
    </source>
</evidence>
<feature type="region of interest" description="Disordered" evidence="5">
    <location>
        <begin position="1516"/>
        <end position="1550"/>
    </location>
</feature>
<feature type="compositionally biased region" description="Pro residues" evidence="5">
    <location>
        <begin position="2695"/>
        <end position="2708"/>
    </location>
</feature>
<dbReference type="InterPro" id="IPR003653">
    <property type="entry name" value="Peptidase_C48_C"/>
</dbReference>
<organism evidence="7 8">
    <name type="scientific">Lolium multiflorum</name>
    <name type="common">Italian ryegrass</name>
    <name type="synonym">Lolium perenne subsp. multiflorum</name>
    <dbReference type="NCBI Taxonomy" id="4521"/>
    <lineage>
        <taxon>Eukaryota</taxon>
        <taxon>Viridiplantae</taxon>
        <taxon>Streptophyta</taxon>
        <taxon>Embryophyta</taxon>
        <taxon>Tracheophyta</taxon>
        <taxon>Spermatophyta</taxon>
        <taxon>Magnoliopsida</taxon>
        <taxon>Liliopsida</taxon>
        <taxon>Poales</taxon>
        <taxon>Poaceae</taxon>
        <taxon>BOP clade</taxon>
        <taxon>Pooideae</taxon>
        <taxon>Poodae</taxon>
        <taxon>Poeae</taxon>
        <taxon>Poeae Chloroplast Group 2 (Poeae type)</taxon>
        <taxon>Loliodinae</taxon>
        <taxon>Loliinae</taxon>
        <taxon>Lolium</taxon>
    </lineage>
</organism>
<dbReference type="GO" id="GO:0008234">
    <property type="term" value="F:cysteine-type peptidase activity"/>
    <property type="evidence" value="ECO:0007669"/>
    <property type="project" value="InterPro"/>
</dbReference>
<feature type="region of interest" description="Disordered" evidence="5">
    <location>
        <begin position="2531"/>
        <end position="2744"/>
    </location>
</feature>
<feature type="region of interest" description="Disordered" evidence="5">
    <location>
        <begin position="71"/>
        <end position="94"/>
    </location>
</feature>
<feature type="compositionally biased region" description="Basic and acidic residues" evidence="5">
    <location>
        <begin position="1100"/>
        <end position="1110"/>
    </location>
</feature>
<dbReference type="Proteomes" id="UP001231189">
    <property type="component" value="Unassembled WGS sequence"/>
</dbReference>
<evidence type="ECO:0000256" key="4">
    <source>
        <dbReference type="SAM" id="Coils"/>
    </source>
</evidence>
<feature type="compositionally biased region" description="Acidic residues" evidence="5">
    <location>
        <begin position="3158"/>
        <end position="3172"/>
    </location>
</feature>
<dbReference type="Gene3D" id="3.40.395.10">
    <property type="entry name" value="Adenoviral Proteinase, Chain A"/>
    <property type="match status" value="1"/>
</dbReference>
<comment type="caution">
    <text evidence="7">The sequence shown here is derived from an EMBL/GenBank/DDBJ whole genome shotgun (WGS) entry which is preliminary data.</text>
</comment>
<feature type="compositionally biased region" description="Basic and acidic residues" evidence="5">
    <location>
        <begin position="1516"/>
        <end position="1543"/>
    </location>
</feature>
<feature type="region of interest" description="Disordered" evidence="5">
    <location>
        <begin position="2214"/>
        <end position="2251"/>
    </location>
</feature>
<gene>
    <name evidence="7" type="ORF">QYE76_070260</name>
</gene>
<evidence type="ECO:0000259" key="6">
    <source>
        <dbReference type="Pfam" id="PF02902"/>
    </source>
</evidence>
<feature type="coiled-coil region" evidence="4">
    <location>
        <begin position="2877"/>
        <end position="2915"/>
    </location>
</feature>
<feature type="compositionally biased region" description="Low complexity" evidence="5">
    <location>
        <begin position="2675"/>
        <end position="2694"/>
    </location>
</feature>
<feature type="compositionally biased region" description="Low complexity" evidence="5">
    <location>
        <begin position="2709"/>
        <end position="2719"/>
    </location>
</feature>
<keyword evidence="2" id="KW-0645">Protease</keyword>
<dbReference type="PANTHER" id="PTHR33026">
    <property type="entry name" value="OS06G0360600 PROTEIN"/>
    <property type="match status" value="1"/>
</dbReference>
<feature type="region of interest" description="Disordered" evidence="5">
    <location>
        <begin position="3151"/>
        <end position="3186"/>
    </location>
</feature>
<feature type="compositionally biased region" description="Polar residues" evidence="5">
    <location>
        <begin position="2214"/>
        <end position="2224"/>
    </location>
</feature>
<dbReference type="Pfam" id="PF02902">
    <property type="entry name" value="Peptidase_C48"/>
    <property type="match status" value="1"/>
</dbReference>
<evidence type="ECO:0000256" key="5">
    <source>
        <dbReference type="SAM" id="MobiDB-lite"/>
    </source>
</evidence>
<feature type="compositionally biased region" description="Polar residues" evidence="5">
    <location>
        <begin position="2641"/>
        <end position="2651"/>
    </location>
</feature>
<feature type="region of interest" description="Disordered" evidence="5">
    <location>
        <begin position="895"/>
        <end position="921"/>
    </location>
</feature>
<feature type="compositionally biased region" description="Basic and acidic residues" evidence="5">
    <location>
        <begin position="81"/>
        <end position="94"/>
    </location>
</feature>
<dbReference type="PANTHER" id="PTHR33026:SF7">
    <property type="entry name" value="OS03G0100275 PROTEIN"/>
    <property type="match status" value="1"/>
</dbReference>
<feature type="compositionally biased region" description="Polar residues" evidence="5">
    <location>
        <begin position="841"/>
        <end position="850"/>
    </location>
</feature>
<keyword evidence="8" id="KW-1185">Reference proteome</keyword>
<sequence>MTASRVKVKQGFDNFSRSPTSRTIGDTLFLLSTQEADTEYPLAESLPVEDRADPADIPVLNPRRKEKTFTSVFSRRPKRKAGNDDKMHNSNTNCRDDEVAARPVENAKECATSLTAADIKKGSQVPKPFSTDNRDITVACEKKEIGHKKKGIKRAKHARESVVLHTEGKVDEGTNDGANPASSSQVVLYDPRVERCEVDTSMKGTVEKRTKRSLPSKDSGKKVLPAKRIKVNKDLLPSEDSEDPSDKDHVMSQMSIQTIIDAAKELARIPNLIESVRDAGFGPFIDTKIKGSVNRKCISFILKKIDIPTMTVTFSEEKKIEINRYAIHHIYGIPNGNVSAPRPNETREVLAELRQELGFKSGENINARKLLVKLKSMLDEHFSPNNPVEINTDLALKIFYLILFNKGLCVGIGSRITAKEASMVKGLDYGKMKDMDFCQLVVDELQISATHWQSYKVLANKHLEGLAVAPLIMYLDSLIYKDLAHMGKETPRVLVLDEQKLTAISRADRDMAAQKGSEDWAFGKIITWKAQDDRVYRTISEEKAEETMAKRHRSICFPVAGSSFHGGDDMPARTAPEQQGALMIANSYTVQSDTINSIKNLMQQALNFTGSLQTTSQLLDRDIPGDNDDRKIENLKVQTANLLSMFDLFGDEQRYFLDRHRTDGRVSETNKLTSIPDANKTHQTVEVDAGKATCKQKKNKKKRKLSSKTGSIGDKLLEETHLDPMEHQAGFLPDISENIQESNKDLAIQMSCEKATDEQQACIGEQQLREPPLAPEQTIGLLLRTEESIKEPATETSGKEDAGTSNANAEADAPYVETSAATVSQKSADMIAESSDRNDQNIKSASATNSEEVHNPGDYMEGEQAEHDLVPDVAHADQCTSDNLLEDCVEGSKARIEDENSAAEELCNKDSKTSTGSDGDGCDVSVVATTVGEPSTAIAPEDGQTLEDGQHIGKYRKYILTFFPNCTLKCPPIHVSTVQETTQSVPSELMSEESGDAKPKEIMEGSCATADQNADDALIKDVCDDGNRMEENESAKTGGNTADGGEETNVVSCNRDEHEQQIIKETFEESGDAKPKEIIEGPCATADQNGDDALIKVVSDEGNRMEENESAKTGGNTADGEEETNVVSGHRDEQEQQVIKDTLWVQSEANENSNIAPEETSDPTMTIQDELKIIMDNYTSEGKSRKTPVAYLKFCKVLVDETPEDGYDTITDFVYQEVCKYSTRSCITENQDPSSRERMEKFRNQKFIGYGEMDVTVGDVADSFEDGAPIKTSIMTIMVDLARDIFLSPETKRLIVPFMAVIKIPCFQEGDEECPVGHYFVMSVNLKKKRFELLDSLGGTGAEQHFVNTADVFKEIWKEAYKQSNGKLSPENLDEFSYQRPKVIPLQGQTLNCGVYMVIFLMFWSGKSLMFIRPDDILYIRKRLLYMILMWESLDVNFGLIETIDKGKLKKIVSGEFKIIRKITTVRPNMVVIVDLPDVNIPEPREIDDGKENYPEEQEYILIGSQEDYSMECLKERRRAEETTEDGKEDKETTKSGEEDKNQKQQKSVVAINYEDNSTEYLRNREARVDDPSRLQQVLFTPINRTSSSPPGYKIDKDKYCSLTRSQSLETQPKVLNSSYVEVEHRTNLDKLKRDIVTPSNVTTTKRPRATAKRFCEPVPDHRPRKFKYQKQANSLYDIILKRKKYDETEVFNAPIMHSVVPGLDCSYTGAEIKNQFGVNQLLDGTSMDYIIDEMRSTSDLYATGERVLLSQGFIMHVLGVTVWSQTQEEVEESVQKMNDSTSYTEDFDLDIAAENFYSYVDKSKCLLDAKLGAYLYDGIRLLDENDGYEPIVKDHPKINAIKGEYLYALIFTLRNKIEAMQYSRRSTGSRTQEPAPANLLVYHRRSARERELADERNRAFLEQEAVDGLEQLGEYPPLEHLERALEGQYLHALVPPETEKEVTASIVLCKVKRAMKRWIDRRGLHCSSVAMEQGDSSNSNTHAHVLASGPLANITSRSDILTTARIAYGIPEMRNAIHEDRSLPFGSPCILHSPRPQEYSADRNSQGIEATLTPLDSAAVPAFVPCRVIGRNNKHWVGANGDWVAFVQDQAQWTLLNVYTKAEITLPSIRNVGIHPDDHFRWHYCAIAVFDKTIAIMMGGTDTDWRILRNDFLRPSLYADAIYDEASSSRALHSCFFLTFTASPSAELTGDRGPVLSPEKVFLINCGTQDSMRTDSGNQQDSGGHQEAGSHQDAGGSQDAGSSQEAGSSQDAGNSIFYLSCYTTFMEAYIGIRPTRETFARFFALRINSVQGKNIPAPKPPVQCGSCIIGKRQGSPFFEFSGLESCRLWQGTFFYVKNNGPADLICLPPFDPAPPAKTNWSYNPKESHNETNRIIRFMKQKMKDTGICSDDIIRTFISRRVLPLKRRAHRMSEMYGPGDPTKITGLPLSKKDVVLKAKQICQTAMRFNWKWGLLPFSTTNPPTQEAKDRFPLIEAERRGVCRKRALDSFDPDPLIFWKDLKMGKTPASRLGRSPPKPTGSADDLEMLEGQKNKRSPSDDGSSQAPPSKRFRTEELGEKKVGVRRYARKQMPTASGPALKLGSRPSGSEGSARTSTPPHSSPAPPGAGNISASLSGGTTSSGRAAPTSSDHRTEEDPSFFLENQDTGTSNIGAGEEKAAGQAEPPAPPVLEKKTSPAPESSAPGSSNSGGASTAPPSPRTILMPPPSAPGAQPSGAAFAAPPPKTFKSTKGKATAPGTSSAGQQPLVLHVSKAAQNTVTKATGLLGRITDFKRRGQDLGHLMPYAQKWNAADITPATRGLGKDRQPAPDPIGNRSSEEHFTRLRCAVKELDSSWYDATNNVMLTADARKTLFEELLWEHRELVEAHDKCQVIPEASIDALKEQLANAQREKEQLIKQHQEELSAQKTSYQELKSQLIQLGLEHAKILEAAEADAAAKMNEALENASNATVVLQAELEERQGPKAAEEKAARLEEEQKESNRLILQTDVLAHRLFPDSQTHAVKKVNARRTTQGQANLAVPWTPHDHLVALNARVSHMRAIDRNLSDIPEVASQLYRTLWPGEVVPDTFSLISDRLKGAGRRIREWQCSAARAGADSVLRVACSWYPELDLDALIGVREGAETDLDPILAAKRQDRAYRIAEYAEMRTFIPPPHGVQDFLDEEEDEAEEEPLDDAGAGDAPPEAPAA</sequence>
<comment type="similarity">
    <text evidence="1">Belongs to the peptidase C48 family.</text>
</comment>
<proteinExistence type="inferred from homology"/>
<keyword evidence="4" id="KW-0175">Coiled coil</keyword>
<dbReference type="GO" id="GO:0006508">
    <property type="term" value="P:proteolysis"/>
    <property type="evidence" value="ECO:0007669"/>
    <property type="project" value="UniProtKB-KW"/>
</dbReference>
<feature type="region of interest" description="Disordered" evidence="5">
    <location>
        <begin position="201"/>
        <end position="223"/>
    </location>
</feature>
<feature type="region of interest" description="Disordered" evidence="5">
    <location>
        <begin position="1100"/>
        <end position="1136"/>
    </location>
</feature>
<dbReference type="SUPFAM" id="SSF54001">
    <property type="entry name" value="Cysteine proteinases"/>
    <property type="match status" value="1"/>
</dbReference>
<evidence type="ECO:0000256" key="3">
    <source>
        <dbReference type="ARBA" id="ARBA00022801"/>
    </source>
</evidence>
<feature type="compositionally biased region" description="Basic and acidic residues" evidence="5">
    <location>
        <begin position="785"/>
        <end position="802"/>
    </location>
</feature>
<feature type="compositionally biased region" description="Low complexity" evidence="5">
    <location>
        <begin position="2611"/>
        <end position="2628"/>
    </location>
</feature>
<keyword evidence="3" id="KW-0378">Hydrolase</keyword>
<name>A0AAD8SK88_LOLMU</name>
<evidence type="ECO:0000256" key="1">
    <source>
        <dbReference type="ARBA" id="ARBA00005234"/>
    </source>
</evidence>
<feature type="compositionally biased region" description="Basic and acidic residues" evidence="5">
    <location>
        <begin position="2551"/>
        <end position="2561"/>
    </location>
</feature>
<evidence type="ECO:0000313" key="7">
    <source>
        <dbReference type="EMBL" id="KAK1652455.1"/>
    </source>
</evidence>
<feature type="region of interest" description="Disordered" evidence="5">
    <location>
        <begin position="2958"/>
        <end position="2977"/>
    </location>
</feature>
<dbReference type="EMBL" id="JAUUTY010000004">
    <property type="protein sequence ID" value="KAK1652455.1"/>
    <property type="molecule type" value="Genomic_DNA"/>
</dbReference>
<feature type="compositionally biased region" description="Polar residues" evidence="5">
    <location>
        <begin position="2240"/>
        <end position="2251"/>
    </location>
</feature>
<evidence type="ECO:0000313" key="8">
    <source>
        <dbReference type="Proteomes" id="UP001231189"/>
    </source>
</evidence>
<dbReference type="InterPro" id="IPR038765">
    <property type="entry name" value="Papain-like_cys_pep_sf"/>
</dbReference>
<reference evidence="7" key="1">
    <citation type="submission" date="2023-07" db="EMBL/GenBank/DDBJ databases">
        <title>A chromosome-level genome assembly of Lolium multiflorum.</title>
        <authorList>
            <person name="Chen Y."/>
            <person name="Copetti D."/>
            <person name="Kolliker R."/>
            <person name="Studer B."/>
        </authorList>
    </citation>
    <scope>NUCLEOTIDE SEQUENCE</scope>
    <source>
        <strain evidence="7">02402/16</strain>
        <tissue evidence="7">Leaf</tissue>
    </source>
</reference>
<feature type="region of interest" description="Disordered" evidence="5">
    <location>
        <begin position="785"/>
        <end position="859"/>
    </location>
</feature>
<protein>
    <recommendedName>
        <fullName evidence="6">Ubiquitin-like protease family profile domain-containing protein</fullName>
    </recommendedName>
</protein>
<feature type="domain" description="Ubiquitin-like protease family profile" evidence="6">
    <location>
        <begin position="1317"/>
        <end position="1423"/>
    </location>
</feature>
<accession>A0AAD8SK88</accession>